<dbReference type="SUPFAM" id="SSF51905">
    <property type="entry name" value="FAD/NAD(P)-binding domain"/>
    <property type="match status" value="1"/>
</dbReference>
<evidence type="ECO:0000256" key="7">
    <source>
        <dbReference type="ARBA" id="ARBA00023002"/>
    </source>
</evidence>
<dbReference type="GO" id="GO:0006782">
    <property type="term" value="P:protoporphyrinogen IX biosynthetic process"/>
    <property type="evidence" value="ECO:0007669"/>
    <property type="project" value="UniProtKB-UniRule"/>
</dbReference>
<dbReference type="GO" id="GO:0005743">
    <property type="term" value="C:mitochondrial inner membrane"/>
    <property type="evidence" value="ECO:0007669"/>
    <property type="project" value="UniProtKB-SubCell"/>
</dbReference>
<evidence type="ECO:0000256" key="2">
    <source>
        <dbReference type="ARBA" id="ARBA00005073"/>
    </source>
</evidence>
<keyword evidence="9 11" id="KW-0627">Porphyrin biosynthesis</keyword>
<evidence type="ECO:0000256" key="11">
    <source>
        <dbReference type="RuleBase" id="RU367069"/>
    </source>
</evidence>
<dbReference type="PANTHER" id="PTHR42923:SF3">
    <property type="entry name" value="PROTOPORPHYRINOGEN OXIDASE"/>
    <property type="match status" value="1"/>
</dbReference>
<comment type="pathway">
    <text evidence="2 11">Porphyrin-containing compound metabolism; protoporphyrin-IX biosynthesis; protoporphyrin-IX from protoporphyrinogen-IX: step 1/1.</text>
</comment>
<proteinExistence type="inferred from homology"/>
<comment type="function">
    <text evidence="1 11">Catalyzes the 6-electron oxidation of protoporphyrinogen-IX to form protoporphyrin-IX.</text>
</comment>
<comment type="catalytic activity">
    <reaction evidence="10 11">
        <text>protoporphyrinogen IX + 3 O2 = protoporphyrin IX + 3 H2O2</text>
        <dbReference type="Rhea" id="RHEA:25576"/>
        <dbReference type="ChEBI" id="CHEBI:15379"/>
        <dbReference type="ChEBI" id="CHEBI:16240"/>
        <dbReference type="ChEBI" id="CHEBI:57306"/>
        <dbReference type="ChEBI" id="CHEBI:57307"/>
        <dbReference type="EC" id="1.3.3.4"/>
    </reaction>
</comment>
<name>F8NJC0_SERL9</name>
<keyword evidence="7 11" id="KW-0560">Oxidoreductase</keyword>
<accession>F8NJC0</accession>
<keyword evidence="6 11" id="KW-0274">FAD</keyword>
<dbReference type="KEGG" id="sla:SERLADRAFT_445600"/>
<dbReference type="NCBIfam" id="TIGR00562">
    <property type="entry name" value="proto_IX_ox"/>
    <property type="match status" value="1"/>
</dbReference>
<reference evidence="14" key="1">
    <citation type="journal article" date="2011" name="Science">
        <title>The plant cell wall-decomposing machinery underlies the functional diversity of forest fungi.</title>
        <authorList>
            <person name="Eastwood D.C."/>
            <person name="Floudas D."/>
            <person name="Binder M."/>
            <person name="Majcherczyk A."/>
            <person name="Schneider P."/>
            <person name="Aerts A."/>
            <person name="Asiegbu F.O."/>
            <person name="Baker S.E."/>
            <person name="Barry K."/>
            <person name="Bendiksby M."/>
            <person name="Blumentritt M."/>
            <person name="Coutinho P.M."/>
            <person name="Cullen D."/>
            <person name="de Vries R.P."/>
            <person name="Gathman A."/>
            <person name="Goodell B."/>
            <person name="Henrissat B."/>
            <person name="Ihrmark K."/>
            <person name="Kauserud H."/>
            <person name="Kohler A."/>
            <person name="LaButti K."/>
            <person name="Lapidus A."/>
            <person name="Lavin J.L."/>
            <person name="Lee Y.-H."/>
            <person name="Lindquist E."/>
            <person name="Lilly W."/>
            <person name="Lucas S."/>
            <person name="Morin E."/>
            <person name="Murat C."/>
            <person name="Oguiza J.A."/>
            <person name="Park J."/>
            <person name="Pisabarro A.G."/>
            <person name="Riley R."/>
            <person name="Rosling A."/>
            <person name="Salamov A."/>
            <person name="Schmidt O."/>
            <person name="Schmutz J."/>
            <person name="Skrede I."/>
            <person name="Stenlid J."/>
            <person name="Wiebenga A."/>
            <person name="Xie X."/>
            <person name="Kuees U."/>
            <person name="Hibbett D.S."/>
            <person name="Hoffmeister D."/>
            <person name="Hoegberg N."/>
            <person name="Martin F."/>
            <person name="Grigoriev I.V."/>
            <person name="Watkinson S.C."/>
        </authorList>
    </citation>
    <scope>NUCLEOTIDE SEQUENCE [LARGE SCALE GENOMIC DNA]</scope>
    <source>
        <strain evidence="14">S7.9</strain>
    </source>
</reference>
<dbReference type="OrthoDB" id="438553at2759"/>
<organism evidence="14">
    <name type="scientific">Serpula lacrymans var. lacrymans (strain S7.9)</name>
    <name type="common">Dry rot fungus</name>
    <dbReference type="NCBI Taxonomy" id="578457"/>
    <lineage>
        <taxon>Eukaryota</taxon>
        <taxon>Fungi</taxon>
        <taxon>Dikarya</taxon>
        <taxon>Basidiomycota</taxon>
        <taxon>Agaricomycotina</taxon>
        <taxon>Agaricomycetes</taxon>
        <taxon>Agaricomycetidae</taxon>
        <taxon>Boletales</taxon>
        <taxon>Coniophorineae</taxon>
        <taxon>Serpulaceae</taxon>
        <taxon>Serpula</taxon>
    </lineage>
</organism>
<dbReference type="GO" id="GO:0004729">
    <property type="term" value="F:oxygen-dependent protoporphyrinogen oxidase activity"/>
    <property type="evidence" value="ECO:0007669"/>
    <property type="project" value="UniProtKB-UniRule"/>
</dbReference>
<dbReference type="Proteomes" id="UP000008064">
    <property type="component" value="Unassembled WGS sequence"/>
</dbReference>
<evidence type="ECO:0000256" key="1">
    <source>
        <dbReference type="ARBA" id="ARBA00002600"/>
    </source>
</evidence>
<evidence type="ECO:0000256" key="8">
    <source>
        <dbReference type="ARBA" id="ARBA00023133"/>
    </source>
</evidence>
<dbReference type="AlphaFoldDB" id="F8NJC0"/>
<dbReference type="GeneID" id="18816211"/>
<evidence type="ECO:0000256" key="5">
    <source>
        <dbReference type="ARBA" id="ARBA00022630"/>
    </source>
</evidence>
<keyword evidence="5 11" id="KW-0285">Flavoprotein</keyword>
<dbReference type="Pfam" id="PF01593">
    <property type="entry name" value="Amino_oxidase"/>
    <property type="match status" value="1"/>
</dbReference>
<dbReference type="SUPFAM" id="SSF54373">
    <property type="entry name" value="FAD-linked reductases, C-terminal domain"/>
    <property type="match status" value="1"/>
</dbReference>
<comment type="cofactor">
    <cofactor evidence="11">
        <name>FAD</name>
        <dbReference type="ChEBI" id="CHEBI:57692"/>
    </cofactor>
    <text evidence="11">Binds 1 FAD per subunit.</text>
</comment>
<gene>
    <name evidence="13" type="ORF">SERLADRAFT_445600</name>
</gene>
<evidence type="ECO:0000313" key="14">
    <source>
        <dbReference type="Proteomes" id="UP000008064"/>
    </source>
</evidence>
<dbReference type="HOGENOM" id="CLU_009629_1_1_1"/>
<dbReference type="PANTHER" id="PTHR42923">
    <property type="entry name" value="PROTOPORPHYRINOGEN OXIDASE"/>
    <property type="match status" value="1"/>
</dbReference>
<evidence type="ECO:0000256" key="4">
    <source>
        <dbReference type="ARBA" id="ARBA00012867"/>
    </source>
</evidence>
<evidence type="ECO:0000256" key="6">
    <source>
        <dbReference type="ARBA" id="ARBA00022827"/>
    </source>
</evidence>
<dbReference type="UniPathway" id="UPA00251">
    <property type="reaction ID" value="UER00324"/>
</dbReference>
<dbReference type="Gene3D" id="3.50.50.60">
    <property type="entry name" value="FAD/NAD(P)-binding domain"/>
    <property type="match status" value="1"/>
</dbReference>
<evidence type="ECO:0000313" key="13">
    <source>
        <dbReference type="EMBL" id="EGO29818.1"/>
    </source>
</evidence>
<sequence>MAPAHIAILGGGLTGLSSAFHLSRRFPNSLITLLDKETRLGGWARTKRIQVKGADGKEGIVVIEAGPRTLRPNAKSVLELINLLDLKSSLVTVSKSSPAARNRYLRIPNHAGLEKIPSSLLSMPFSSLGRTMLLGGMRDIFSRRNRPPISDESVDSFLARRFGEKIARTFGSAIIHGIYAADSRMLSLRAAFPSMWESEDRGSGSVSMGFLRPVRKTETNTNHHYELGDVMDLMRDVSVYSFKDGIGSLTDTLAREIRKKPNVRVYSGVGVTSLRLSSGSKGFEVTTVSNETLHPTHVVSALPLPRLHSLLPPTLALPHLKTNPYTSVTVVNLVFSAPSGSSLHPPGFGYLVPRPDSGYTAEDAGILGCVFDSSATASQDNVDGIVKLTVMLGGPYPISPAHVEISTILRNLSIHLGVSLPQPLAVRIHSNANCIPMLGVGHVERMKDLKQVLEQEPWSGRLEVVGAGVGGVSVGDCVEAGRGVGQNWA</sequence>
<evidence type="ECO:0000259" key="12">
    <source>
        <dbReference type="Pfam" id="PF01593"/>
    </source>
</evidence>
<keyword evidence="8 11" id="KW-0350">Heme biosynthesis</keyword>
<comment type="subcellular location">
    <subcellularLocation>
        <location evidence="11">Mitochondrion inner membrane</location>
    </subcellularLocation>
</comment>
<dbReference type="EMBL" id="GL945429">
    <property type="protein sequence ID" value="EGO29818.1"/>
    <property type="molecule type" value="Genomic_DNA"/>
</dbReference>
<evidence type="ECO:0000256" key="9">
    <source>
        <dbReference type="ARBA" id="ARBA00023244"/>
    </source>
</evidence>
<dbReference type="InterPro" id="IPR050464">
    <property type="entry name" value="Zeta_carotene_desat/Oxidored"/>
</dbReference>
<comment type="similarity">
    <text evidence="3 11">Belongs to the protoporphyrinogen/coproporphyrinogen oxidase family. Protoporphyrinogen oxidase subfamily.</text>
</comment>
<dbReference type="InterPro" id="IPR036188">
    <property type="entry name" value="FAD/NAD-bd_sf"/>
</dbReference>
<protein>
    <recommendedName>
        <fullName evidence="4 11">Protoporphyrinogen oxidase</fullName>
        <ecNumber evidence="4 11">1.3.3.4</ecNumber>
    </recommendedName>
</protein>
<evidence type="ECO:0000256" key="3">
    <source>
        <dbReference type="ARBA" id="ARBA00010551"/>
    </source>
</evidence>
<dbReference type="RefSeq" id="XP_007314060.1">
    <property type="nucleotide sequence ID" value="XM_007313998.1"/>
</dbReference>
<dbReference type="InterPro" id="IPR002937">
    <property type="entry name" value="Amino_oxidase"/>
</dbReference>
<evidence type="ECO:0000256" key="10">
    <source>
        <dbReference type="ARBA" id="ARBA00047554"/>
    </source>
</evidence>
<dbReference type="EC" id="1.3.3.4" evidence="4 11"/>
<dbReference type="InterPro" id="IPR004572">
    <property type="entry name" value="Protoporphyrinogen_oxidase"/>
</dbReference>
<feature type="domain" description="Amine oxidase" evidence="12">
    <location>
        <begin position="13"/>
        <end position="436"/>
    </location>
</feature>